<name>A0AAD9JDF8_9ANNE</name>
<dbReference type="Proteomes" id="UP001208570">
    <property type="component" value="Unassembled WGS sequence"/>
</dbReference>
<dbReference type="Gene3D" id="3.10.129.10">
    <property type="entry name" value="Hotdog Thioesterase"/>
    <property type="match status" value="1"/>
</dbReference>
<keyword evidence="2" id="KW-1185">Reference proteome</keyword>
<dbReference type="AlphaFoldDB" id="A0AAD9JDF8"/>
<comment type="caution">
    <text evidence="1">The sequence shown here is derived from an EMBL/GenBank/DDBJ whole genome shotgun (WGS) entry which is preliminary data.</text>
</comment>
<gene>
    <name evidence="1" type="ORF">LSH36_391g02028</name>
</gene>
<evidence type="ECO:0000313" key="2">
    <source>
        <dbReference type="Proteomes" id="UP001208570"/>
    </source>
</evidence>
<accession>A0AAD9JDF8</accession>
<proteinExistence type="predicted"/>
<dbReference type="PANTHER" id="PTHR34487:SF1">
    <property type="entry name" value="ACYL-ACP THIOESTERASE"/>
    <property type="match status" value="1"/>
</dbReference>
<dbReference type="EMBL" id="JAODUP010000391">
    <property type="protein sequence ID" value="KAK2150752.1"/>
    <property type="molecule type" value="Genomic_DNA"/>
</dbReference>
<sequence>MELSDRETGVVLARCERQVVYIGTENRKAHPLPKYLEKFKDQYPRYEFVVEVRYKPTDLSKVYVAMIKIAASDMDFNYHTNQSMYYRFSLDAAYEAWKSGFLRNFIADPSLGDHLICGLRNENNQRRLPTTPKLTFQIAKDTPLVVALAIKSEVSIRSMEPSKQVYKFCFGFNKESPDKTAEAIIDQAERKKEPAKKKQRYTYKYQDKWTVDYPRGYETVLCTSGKEDGGQVRLFGPRQERRHPFLC</sequence>
<feature type="non-terminal residue" evidence="1">
    <location>
        <position position="1"/>
    </location>
</feature>
<dbReference type="PANTHER" id="PTHR34487">
    <property type="entry name" value="ACYL-ACP THIOESTERASE"/>
    <property type="match status" value="1"/>
</dbReference>
<reference evidence="1" key="1">
    <citation type="journal article" date="2023" name="Mol. Biol. Evol.">
        <title>Third-Generation Sequencing Reveals the Adaptive Role of the Epigenome in Three Deep-Sea Polychaetes.</title>
        <authorList>
            <person name="Perez M."/>
            <person name="Aroh O."/>
            <person name="Sun Y."/>
            <person name="Lan Y."/>
            <person name="Juniper S.K."/>
            <person name="Young C.R."/>
            <person name="Angers B."/>
            <person name="Qian P.Y."/>
        </authorList>
    </citation>
    <scope>NUCLEOTIDE SEQUENCE</scope>
    <source>
        <strain evidence="1">P08H-3</strain>
    </source>
</reference>
<protein>
    <submittedName>
        <fullName evidence="1">Uncharacterized protein</fullName>
    </submittedName>
</protein>
<organism evidence="1 2">
    <name type="scientific">Paralvinella palmiformis</name>
    <dbReference type="NCBI Taxonomy" id="53620"/>
    <lineage>
        <taxon>Eukaryota</taxon>
        <taxon>Metazoa</taxon>
        <taxon>Spiralia</taxon>
        <taxon>Lophotrochozoa</taxon>
        <taxon>Annelida</taxon>
        <taxon>Polychaeta</taxon>
        <taxon>Sedentaria</taxon>
        <taxon>Canalipalpata</taxon>
        <taxon>Terebellida</taxon>
        <taxon>Terebelliformia</taxon>
        <taxon>Alvinellidae</taxon>
        <taxon>Paralvinella</taxon>
    </lineage>
</organism>
<evidence type="ECO:0000313" key="1">
    <source>
        <dbReference type="EMBL" id="KAK2150752.1"/>
    </source>
</evidence>